<dbReference type="Pfam" id="PF00793">
    <property type="entry name" value="DAHP_synth_1"/>
    <property type="match status" value="1"/>
</dbReference>
<dbReference type="PANTHER" id="PTHR21225">
    <property type="entry name" value="PHOSPHO-2-DEHYDRO-3-DEOXYHEPTONATE ALDOLASE DAHP SYNTHETASE"/>
    <property type="match status" value="1"/>
</dbReference>
<evidence type="ECO:0000256" key="3">
    <source>
        <dbReference type="ARBA" id="ARBA00007985"/>
    </source>
</evidence>
<evidence type="ECO:0000256" key="2">
    <source>
        <dbReference type="ARBA" id="ARBA00004688"/>
    </source>
</evidence>
<dbReference type="Proteomes" id="UP000248798">
    <property type="component" value="Unassembled WGS sequence"/>
</dbReference>
<dbReference type="EMBL" id="CP036313">
    <property type="protein sequence ID" value="QBH11952.1"/>
    <property type="molecule type" value="Genomic_DNA"/>
</dbReference>
<dbReference type="GO" id="GO:0009423">
    <property type="term" value="P:chorismate biosynthetic process"/>
    <property type="evidence" value="ECO:0007669"/>
    <property type="project" value="UniProtKB-UniPathway"/>
</dbReference>
<dbReference type="SUPFAM" id="SSF51569">
    <property type="entry name" value="Aldolase"/>
    <property type="match status" value="1"/>
</dbReference>
<feature type="domain" description="DAHP synthetase I/KDSA" evidence="9">
    <location>
        <begin position="43"/>
        <end position="339"/>
    </location>
</feature>
<dbReference type="InterPro" id="IPR013785">
    <property type="entry name" value="Aldolase_TIM"/>
</dbReference>
<evidence type="ECO:0000313" key="13">
    <source>
        <dbReference type="Proteomes" id="UP000293902"/>
    </source>
</evidence>
<evidence type="ECO:0000256" key="1">
    <source>
        <dbReference type="ARBA" id="ARBA00003726"/>
    </source>
</evidence>
<comment type="pathway">
    <text evidence="2 8">Metabolic intermediate biosynthesis; chorismate biosynthesis; chorismate from D-erythrose 4-phosphate and phosphoenolpyruvate: step 1/7.</text>
</comment>
<dbReference type="GO" id="GO:0003849">
    <property type="term" value="F:3-deoxy-7-phosphoheptulonate synthase activity"/>
    <property type="evidence" value="ECO:0007669"/>
    <property type="project" value="UniProtKB-EC"/>
</dbReference>
<reference evidence="10 13" key="2">
    <citation type="submission" date="2019-02" db="EMBL/GenBank/DDBJ databases">
        <title>Complete genome sequence of Desulfobacter hydrogenophilus AcRS1.</title>
        <authorList>
            <person name="Marietou A."/>
            <person name="Lund M.B."/>
            <person name="Marshall I.P.G."/>
            <person name="Schreiber L."/>
            <person name="Jorgensen B."/>
        </authorList>
    </citation>
    <scope>NUCLEOTIDE SEQUENCE [LARGE SCALE GENOMIC DNA]</scope>
    <source>
        <strain evidence="10 13">AcRS1</strain>
    </source>
</reference>
<keyword evidence="6 8" id="KW-0057">Aromatic amino acid biosynthesis</keyword>
<evidence type="ECO:0000256" key="8">
    <source>
        <dbReference type="PIRNR" id="PIRNR001361"/>
    </source>
</evidence>
<evidence type="ECO:0000313" key="12">
    <source>
        <dbReference type="Proteomes" id="UP000248798"/>
    </source>
</evidence>
<keyword evidence="4 8" id="KW-0028">Amino-acid biosynthesis</keyword>
<evidence type="ECO:0000256" key="5">
    <source>
        <dbReference type="ARBA" id="ARBA00022679"/>
    </source>
</evidence>
<dbReference type="RefSeq" id="WP_111955308.1">
    <property type="nucleotide sequence ID" value="NZ_CP036313.1"/>
</dbReference>
<organism evidence="11 12">
    <name type="scientific">Desulfobacter hydrogenophilus</name>
    <dbReference type="NCBI Taxonomy" id="2291"/>
    <lineage>
        <taxon>Bacteria</taxon>
        <taxon>Pseudomonadati</taxon>
        <taxon>Thermodesulfobacteriota</taxon>
        <taxon>Desulfobacteria</taxon>
        <taxon>Desulfobacterales</taxon>
        <taxon>Desulfobacteraceae</taxon>
        <taxon>Desulfobacter</taxon>
    </lineage>
</organism>
<dbReference type="FunFam" id="3.20.20.70:FF:000005">
    <property type="entry name" value="Phospho-2-dehydro-3-deoxyheptonate aldolase"/>
    <property type="match status" value="1"/>
</dbReference>
<dbReference type="InterPro" id="IPR006218">
    <property type="entry name" value="DAHP1/KDSA"/>
</dbReference>
<dbReference type="Proteomes" id="UP000293902">
    <property type="component" value="Chromosome"/>
</dbReference>
<evidence type="ECO:0000259" key="9">
    <source>
        <dbReference type="Pfam" id="PF00793"/>
    </source>
</evidence>
<dbReference type="GO" id="GO:0042802">
    <property type="term" value="F:identical protein binding"/>
    <property type="evidence" value="ECO:0007669"/>
    <property type="project" value="UniProtKB-ARBA"/>
</dbReference>
<keyword evidence="5 8" id="KW-0808">Transferase</keyword>
<keyword evidence="13" id="KW-1185">Reference proteome</keyword>
<evidence type="ECO:0000313" key="10">
    <source>
        <dbReference type="EMBL" id="QBH11952.1"/>
    </source>
</evidence>
<proteinExistence type="inferred from homology"/>
<dbReference type="GO" id="GO:0009073">
    <property type="term" value="P:aromatic amino acid family biosynthetic process"/>
    <property type="evidence" value="ECO:0007669"/>
    <property type="project" value="UniProtKB-KW"/>
</dbReference>
<dbReference type="EC" id="2.5.1.54" evidence="8"/>
<evidence type="ECO:0000256" key="4">
    <source>
        <dbReference type="ARBA" id="ARBA00022605"/>
    </source>
</evidence>
<comment type="similarity">
    <text evidence="3 8">Belongs to the class-I DAHP synthase family.</text>
</comment>
<dbReference type="Gene3D" id="3.20.20.70">
    <property type="entry name" value="Aldolase class I"/>
    <property type="match status" value="1"/>
</dbReference>
<dbReference type="PIRSF" id="PIRSF001361">
    <property type="entry name" value="DAHP_synthase"/>
    <property type="match status" value="1"/>
</dbReference>
<dbReference type="EMBL" id="QLNI01000012">
    <property type="protein sequence ID" value="RAM02687.1"/>
    <property type="molecule type" value="Genomic_DNA"/>
</dbReference>
<sequence length="349" mass="38520">MKLINDVNVESFFTLTSPEVIRTKLPVPEKTADNVLAGRREIQNILTGEDKRLMVIVGPCSIHDMDAAMEYAQRMKVLREEVKDKISLIMRVYFEKPRTTVGWKGLINDPLLDSSYNMEEGLRRARSLLIDINTLGLPAATEILDPITPQYIADLLSWVAIGARTTESQTHREMASGLSMPVGFKNGTDGNLTSAVNATQAAKAPQHFLGIDPAGKTAVVTTRGNRFGHIVLRGGASPNYDPVSVGKAQARLREKDLLDAVIIDCSHDNSGQKYTGQSFVFKSAVDQRLDDNDRLVGLMLESNLFEGNQKCKCNGDADNLKYGVSITDECISWETTEKLIHYAFDKLSA</sequence>
<dbReference type="GO" id="GO:0005737">
    <property type="term" value="C:cytoplasm"/>
    <property type="evidence" value="ECO:0007669"/>
    <property type="project" value="TreeGrafter"/>
</dbReference>
<protein>
    <recommendedName>
        <fullName evidence="8">Phospho-2-dehydro-3-deoxyheptonate aldolase</fullName>
        <ecNumber evidence="8">2.5.1.54</ecNumber>
    </recommendedName>
</protein>
<evidence type="ECO:0000313" key="11">
    <source>
        <dbReference type="EMBL" id="RAM02687.1"/>
    </source>
</evidence>
<dbReference type="GO" id="GO:0008652">
    <property type="term" value="P:amino acid biosynthetic process"/>
    <property type="evidence" value="ECO:0007669"/>
    <property type="project" value="UniProtKB-KW"/>
</dbReference>
<evidence type="ECO:0000256" key="7">
    <source>
        <dbReference type="ARBA" id="ARBA00047508"/>
    </source>
</evidence>
<dbReference type="OrthoDB" id="9807331at2"/>
<comment type="catalytic activity">
    <reaction evidence="7 8">
        <text>D-erythrose 4-phosphate + phosphoenolpyruvate + H2O = 7-phospho-2-dehydro-3-deoxy-D-arabino-heptonate + phosphate</text>
        <dbReference type="Rhea" id="RHEA:14717"/>
        <dbReference type="ChEBI" id="CHEBI:15377"/>
        <dbReference type="ChEBI" id="CHEBI:16897"/>
        <dbReference type="ChEBI" id="CHEBI:43474"/>
        <dbReference type="ChEBI" id="CHEBI:58394"/>
        <dbReference type="ChEBI" id="CHEBI:58702"/>
        <dbReference type="EC" id="2.5.1.54"/>
    </reaction>
</comment>
<gene>
    <name evidence="11" type="ORF">DO021_07590</name>
    <name evidence="10" type="ORF">EYB58_02840</name>
</gene>
<dbReference type="PANTHER" id="PTHR21225:SF12">
    <property type="entry name" value="PHOSPHO-2-DEHYDRO-3-DEOXYHEPTONATE ALDOLASE, TYROSINE-INHIBITED"/>
    <property type="match status" value="1"/>
</dbReference>
<dbReference type="AlphaFoldDB" id="A0A328FI48"/>
<reference evidence="11 12" key="1">
    <citation type="submission" date="2018-06" db="EMBL/GenBank/DDBJ databases">
        <title>Complete Genome Sequence of Desulfobacter hydrogenophilus (DSM3380).</title>
        <authorList>
            <person name="Marietou A."/>
            <person name="Schreiber L."/>
            <person name="Marshall I."/>
            <person name="Jorgensen B."/>
        </authorList>
    </citation>
    <scope>NUCLEOTIDE SEQUENCE [LARGE SCALE GENOMIC DNA]</scope>
    <source>
        <strain evidence="11 12">DSM 3380</strain>
    </source>
</reference>
<name>A0A328FI48_9BACT</name>
<accession>A0A328FI48</accession>
<dbReference type="NCBIfam" id="NF009395">
    <property type="entry name" value="PRK12755.1"/>
    <property type="match status" value="1"/>
</dbReference>
<dbReference type="NCBIfam" id="TIGR00034">
    <property type="entry name" value="aroFGH"/>
    <property type="match status" value="1"/>
</dbReference>
<evidence type="ECO:0000256" key="6">
    <source>
        <dbReference type="ARBA" id="ARBA00023141"/>
    </source>
</evidence>
<comment type="function">
    <text evidence="1 8">Stereospecific condensation of phosphoenolpyruvate (PEP) and D-erythrose-4-phosphate (E4P) giving rise to 3-deoxy-D-arabino-heptulosonate-7-phosphate (DAHP).</text>
</comment>
<dbReference type="InterPro" id="IPR006219">
    <property type="entry name" value="DAHP_synth_1"/>
</dbReference>
<dbReference type="UniPathway" id="UPA00053">
    <property type="reaction ID" value="UER00084"/>
</dbReference>